<feature type="compositionally biased region" description="Polar residues" evidence="1">
    <location>
        <begin position="60"/>
        <end position="72"/>
    </location>
</feature>
<evidence type="ECO:0000313" key="2">
    <source>
        <dbReference type="EMBL" id="CAH59418.1"/>
    </source>
</evidence>
<feature type="region of interest" description="Disordered" evidence="1">
    <location>
        <begin position="60"/>
        <end position="83"/>
    </location>
</feature>
<organism evidence="2">
    <name type="scientific">Plantago major</name>
    <name type="common">Common plantain</name>
    <dbReference type="NCBI Taxonomy" id="29818"/>
    <lineage>
        <taxon>Eukaryota</taxon>
        <taxon>Viridiplantae</taxon>
        <taxon>Streptophyta</taxon>
        <taxon>Embryophyta</taxon>
        <taxon>Tracheophyta</taxon>
        <taxon>Spermatophyta</taxon>
        <taxon>Magnoliopsida</taxon>
        <taxon>eudicotyledons</taxon>
        <taxon>Gunneridae</taxon>
        <taxon>Pentapetalae</taxon>
        <taxon>asterids</taxon>
        <taxon>lamiids</taxon>
        <taxon>Lamiales</taxon>
        <taxon>Plantaginaceae</taxon>
        <taxon>Plantagineae</taxon>
        <taxon>Plantago</taxon>
    </lineage>
</organism>
<proteinExistence type="evidence at transcript level"/>
<dbReference type="PANTHER" id="PTHR33132:SF92">
    <property type="entry name" value="SERINE-RICH PROTEIN"/>
    <property type="match status" value="1"/>
</dbReference>
<accession>Q5ZF84</accession>
<reference evidence="2" key="1">
    <citation type="journal article" date="2006" name="Plant Physiol.">
        <title>Common plantain. A collection of expressed sequence tags from vascular tissue and a simple and efficient transformation method.</title>
        <authorList>
            <person name="Pommerrenig B."/>
            <person name="Barth I."/>
            <person name="Niedermeier M."/>
            <person name="Kopp S."/>
            <person name="Schmid J."/>
            <person name="Dwyer R.A."/>
            <person name="McNair R.J."/>
            <person name="Klebl F."/>
            <person name="Sauer N."/>
        </authorList>
    </citation>
    <scope>NUCLEOTIDE SEQUENCE</scope>
    <source>
        <tissue evidence="2">Vascular tissue</tissue>
    </source>
</reference>
<dbReference type="PANTHER" id="PTHR33132">
    <property type="entry name" value="OSJNBB0118P14.9 PROTEIN"/>
    <property type="match status" value="1"/>
</dbReference>
<protein>
    <submittedName>
        <fullName evidence="2">Uncharacterized protein</fullName>
    </submittedName>
</protein>
<feature type="region of interest" description="Disordered" evidence="1">
    <location>
        <begin position="1"/>
        <end position="27"/>
    </location>
</feature>
<feature type="compositionally biased region" description="Basic and acidic residues" evidence="1">
    <location>
        <begin position="1"/>
        <end position="10"/>
    </location>
</feature>
<dbReference type="AlphaFoldDB" id="Q5ZF84"/>
<evidence type="ECO:0000256" key="1">
    <source>
        <dbReference type="SAM" id="MobiDB-lite"/>
    </source>
</evidence>
<name>Q5ZF84_PLAMJ</name>
<dbReference type="EMBL" id="AJ843985">
    <property type="protein sequence ID" value="CAH59418.1"/>
    <property type="molecule type" value="mRNA"/>
</dbReference>
<feature type="compositionally biased region" description="Polar residues" evidence="1">
    <location>
        <begin position="18"/>
        <end position="27"/>
    </location>
</feature>
<sequence length="83" mass="8906">MEHEVSKDMNVEVPEVISPTSSVGGLNRQGSVTKHSCLCSPTTHAGSFRCRLHRAPSFNRTKSIDSSQSKAAPSNDIPVVNAQ</sequence>